<comment type="catalytic activity">
    <reaction evidence="1 7">
        <text>Thiol-dependent hydrolysis of ester, thioester, amide, peptide and isopeptide bonds formed by the C-terminal Gly of ubiquitin (a 76-residue protein attached to proteins as an intracellular targeting signal).</text>
        <dbReference type="EC" id="3.4.19.12"/>
    </reaction>
</comment>
<dbReference type="GeneID" id="7051627"/>
<dbReference type="Proteomes" id="UP000001744">
    <property type="component" value="Unassembled WGS sequence"/>
</dbReference>
<dbReference type="eggNOG" id="KOG1868">
    <property type="taxonomic scope" value="Eukaryota"/>
</dbReference>
<name>B6K476_SCHJY</name>
<dbReference type="InterPro" id="IPR050185">
    <property type="entry name" value="Ub_carboxyl-term_hydrolase"/>
</dbReference>
<dbReference type="AlphaFoldDB" id="B6K476"/>
<evidence type="ECO:0000256" key="6">
    <source>
        <dbReference type="ARBA" id="ARBA00022807"/>
    </source>
</evidence>
<keyword evidence="5 7" id="KW-0378">Hydrolase</keyword>
<evidence type="ECO:0000256" key="4">
    <source>
        <dbReference type="ARBA" id="ARBA00022786"/>
    </source>
</evidence>
<dbReference type="STRING" id="402676.B6K476"/>
<dbReference type="RefSeq" id="XP_002174576.2">
    <property type="nucleotide sequence ID" value="XM_002174540.2"/>
</dbReference>
<keyword evidence="11" id="KW-1185">Reference proteome</keyword>
<dbReference type="JaponicusDB" id="SJAG_03429">
    <property type="gene designation" value="ubp4"/>
</dbReference>
<dbReference type="MEROPS" id="C19.A58"/>
<dbReference type="HOGENOM" id="CLU_474207_0_0_1"/>
<dbReference type="GO" id="GO:0004843">
    <property type="term" value="F:cysteine-type deubiquitinase activity"/>
    <property type="evidence" value="ECO:0007669"/>
    <property type="project" value="UniProtKB-UniRule"/>
</dbReference>
<dbReference type="VEuPathDB" id="FungiDB:SJAG_03429"/>
<evidence type="ECO:0000313" key="9">
    <source>
        <dbReference type="EMBL" id="EEB08283.2"/>
    </source>
</evidence>
<evidence type="ECO:0000256" key="1">
    <source>
        <dbReference type="ARBA" id="ARBA00000707"/>
    </source>
</evidence>
<dbReference type="InterPro" id="IPR028889">
    <property type="entry name" value="USP"/>
</dbReference>
<dbReference type="InterPro" id="IPR018200">
    <property type="entry name" value="USP_CS"/>
</dbReference>
<dbReference type="SUPFAM" id="SSF54001">
    <property type="entry name" value="Cysteine proteinases"/>
    <property type="match status" value="1"/>
</dbReference>
<protein>
    <recommendedName>
        <fullName evidence="7">Ubiquitin carboxyl-terminal hydrolase</fullName>
        <ecNumber evidence="7">3.4.19.12</ecNumber>
    </recommendedName>
</protein>
<sequence length="575" mass="65215">MGKNYFEDLFEKAFVYIHYDENVESCIFRASCWLKEANELYSSSQWMSSYILYLRVFKLVYIIPQRFRISKNASYYNDLLQIQKNTIQLTERLTTLQKRIAVMHAFTPIELSHVLQLANHHDPSTIFLNIYAHNSSKEYSFSSGTVFLDASFIQNNSLDAIRTVIKTPHQAHIKTAICYSCDNMLDDANIASKIYLSLLAMGITPRFLDLNSPAKVGKNTISISPVGLTNLGNSCYMNSILQCCFACSPFVSLFIDGQALRSLNQNNPLGTGGKLTTAFTSLSHQVRALQGQGVCSPKDFLANVCSIYSEFDTASQHDAQEFLNFFLDSLHEDLNSSAGKAPLPELTTEQQAAKERLPMSHLANIEWNIYKRRNSSPIADLFFGQLASQIKCLTCQRTSTTFAPFSSLALPIKDTTTSCTLETCISAFSMQEVLQGNNAWHCPKCDVPRDAKKTMSVSRLPSVLIFQLKRFRMIGTTHRKIETSLEFKKRISSGMIVPPSFQSSIYYEPVDYELFAFVNHYGDLENGHYTATVFHNYDWYYCDDAIVQPVTDFKRIYQNFSTAYILFYQKVDAAN</sequence>
<dbReference type="PROSITE" id="PS00973">
    <property type="entry name" value="USP_2"/>
    <property type="match status" value="1"/>
</dbReference>
<dbReference type="PANTHER" id="PTHR21646:SF95">
    <property type="entry name" value="UBIQUITIN CARBOXYL-TERMINAL HYDROLASE 4-RELATED"/>
    <property type="match status" value="1"/>
</dbReference>
<dbReference type="PROSITE" id="PS00972">
    <property type="entry name" value="USP_1"/>
    <property type="match status" value="1"/>
</dbReference>
<evidence type="ECO:0000313" key="11">
    <source>
        <dbReference type="Proteomes" id="UP000001744"/>
    </source>
</evidence>
<evidence type="ECO:0000256" key="7">
    <source>
        <dbReference type="RuleBase" id="RU366025"/>
    </source>
</evidence>
<dbReference type="GO" id="GO:0006508">
    <property type="term" value="P:proteolysis"/>
    <property type="evidence" value="ECO:0007669"/>
    <property type="project" value="UniProtKB-KW"/>
</dbReference>
<evidence type="ECO:0000313" key="10">
    <source>
        <dbReference type="JaponicusDB" id="SJAG_03429"/>
    </source>
</evidence>
<comment type="similarity">
    <text evidence="2 7">Belongs to the peptidase C19 family.</text>
</comment>
<dbReference type="PANTHER" id="PTHR21646">
    <property type="entry name" value="UBIQUITIN CARBOXYL-TERMINAL HYDROLASE"/>
    <property type="match status" value="1"/>
</dbReference>
<evidence type="ECO:0000259" key="8">
    <source>
        <dbReference type="PROSITE" id="PS50235"/>
    </source>
</evidence>
<dbReference type="GO" id="GO:0016579">
    <property type="term" value="P:protein deubiquitination"/>
    <property type="evidence" value="ECO:0007669"/>
    <property type="project" value="InterPro"/>
</dbReference>
<evidence type="ECO:0000256" key="3">
    <source>
        <dbReference type="ARBA" id="ARBA00022670"/>
    </source>
</evidence>
<feature type="domain" description="USP" evidence="8">
    <location>
        <begin position="226"/>
        <end position="571"/>
    </location>
</feature>
<keyword evidence="6 7" id="KW-0788">Thiol protease</keyword>
<dbReference type="CDD" id="cd02674">
    <property type="entry name" value="Peptidase_C19R"/>
    <property type="match status" value="1"/>
</dbReference>
<dbReference type="EC" id="3.4.19.12" evidence="7"/>
<accession>B6K476</accession>
<keyword evidence="3 7" id="KW-0645">Protease</keyword>
<dbReference type="EMBL" id="KE651167">
    <property type="protein sequence ID" value="EEB08283.2"/>
    <property type="molecule type" value="Genomic_DNA"/>
</dbReference>
<dbReference type="OrthoDB" id="292964at2759"/>
<dbReference type="Gene3D" id="1.20.58.80">
    <property type="entry name" value="Phosphotransferase system, lactose/cellobiose-type IIA subunit"/>
    <property type="match status" value="1"/>
</dbReference>
<dbReference type="InterPro" id="IPR038765">
    <property type="entry name" value="Papain-like_cys_pep_sf"/>
</dbReference>
<evidence type="ECO:0000256" key="5">
    <source>
        <dbReference type="ARBA" id="ARBA00022801"/>
    </source>
</evidence>
<dbReference type="OMA" id="CRFEISV"/>
<dbReference type="Pfam" id="PF00443">
    <property type="entry name" value="UCH"/>
    <property type="match status" value="1"/>
</dbReference>
<dbReference type="Gene3D" id="3.90.70.10">
    <property type="entry name" value="Cysteine proteinases"/>
    <property type="match status" value="1"/>
</dbReference>
<proteinExistence type="inferred from homology"/>
<gene>
    <name evidence="10" type="primary">ubp4</name>
    <name evidence="9" type="ORF">SJAG_03429</name>
</gene>
<organism evidence="9 11">
    <name type="scientific">Schizosaccharomyces japonicus (strain yFS275 / FY16936)</name>
    <name type="common">Fission yeast</name>
    <dbReference type="NCBI Taxonomy" id="402676"/>
    <lineage>
        <taxon>Eukaryota</taxon>
        <taxon>Fungi</taxon>
        <taxon>Dikarya</taxon>
        <taxon>Ascomycota</taxon>
        <taxon>Taphrinomycotina</taxon>
        <taxon>Schizosaccharomycetes</taxon>
        <taxon>Schizosaccharomycetales</taxon>
        <taxon>Schizosaccharomycetaceae</taxon>
        <taxon>Schizosaccharomyces</taxon>
    </lineage>
</organism>
<dbReference type="InterPro" id="IPR001394">
    <property type="entry name" value="Peptidase_C19_UCH"/>
</dbReference>
<keyword evidence="4 7" id="KW-0833">Ubl conjugation pathway</keyword>
<dbReference type="PROSITE" id="PS50235">
    <property type="entry name" value="USP_3"/>
    <property type="match status" value="1"/>
</dbReference>
<reference evidence="9 11" key="1">
    <citation type="journal article" date="2011" name="Science">
        <title>Comparative functional genomics of the fission yeasts.</title>
        <authorList>
            <person name="Rhind N."/>
            <person name="Chen Z."/>
            <person name="Yassour M."/>
            <person name="Thompson D.A."/>
            <person name="Haas B.J."/>
            <person name="Habib N."/>
            <person name="Wapinski I."/>
            <person name="Roy S."/>
            <person name="Lin M.F."/>
            <person name="Heiman D.I."/>
            <person name="Young S.K."/>
            <person name="Furuya K."/>
            <person name="Guo Y."/>
            <person name="Pidoux A."/>
            <person name="Chen H.M."/>
            <person name="Robbertse B."/>
            <person name="Goldberg J.M."/>
            <person name="Aoki K."/>
            <person name="Bayne E.H."/>
            <person name="Berlin A.M."/>
            <person name="Desjardins C.A."/>
            <person name="Dobbs E."/>
            <person name="Dukaj L."/>
            <person name="Fan L."/>
            <person name="FitzGerald M.G."/>
            <person name="French C."/>
            <person name="Gujja S."/>
            <person name="Hansen K."/>
            <person name="Keifenheim D."/>
            <person name="Levin J.Z."/>
            <person name="Mosher R.A."/>
            <person name="Mueller C.A."/>
            <person name="Pfiffner J."/>
            <person name="Priest M."/>
            <person name="Russ C."/>
            <person name="Smialowska A."/>
            <person name="Swoboda P."/>
            <person name="Sykes S.M."/>
            <person name="Vaughn M."/>
            <person name="Vengrova S."/>
            <person name="Yoder R."/>
            <person name="Zeng Q."/>
            <person name="Allshire R."/>
            <person name="Baulcombe D."/>
            <person name="Birren B.W."/>
            <person name="Brown W."/>
            <person name="Ekwall K."/>
            <person name="Kellis M."/>
            <person name="Leatherwood J."/>
            <person name="Levin H."/>
            <person name="Margalit H."/>
            <person name="Martienssen R."/>
            <person name="Nieduszynski C.A."/>
            <person name="Spatafora J.W."/>
            <person name="Friedman N."/>
            <person name="Dalgaard J.Z."/>
            <person name="Baumann P."/>
            <person name="Niki H."/>
            <person name="Regev A."/>
            <person name="Nusbaum C."/>
        </authorList>
    </citation>
    <scope>NUCLEOTIDE SEQUENCE [LARGE SCALE GENOMIC DNA]</scope>
    <source>
        <strain evidence="11">yFS275 / FY16936</strain>
    </source>
</reference>
<evidence type="ECO:0000256" key="2">
    <source>
        <dbReference type="ARBA" id="ARBA00009085"/>
    </source>
</evidence>